<evidence type="ECO:0000256" key="6">
    <source>
        <dbReference type="ARBA" id="ARBA00023065"/>
    </source>
</evidence>
<proteinExistence type="inferred from homology"/>
<keyword evidence="3 9" id="KW-0812">Transmembrane</keyword>
<dbReference type="Pfam" id="PF00999">
    <property type="entry name" value="Na_H_Exchanger"/>
    <property type="match status" value="1"/>
</dbReference>
<comment type="subcellular location">
    <subcellularLocation>
        <location evidence="1">Membrane</location>
        <topology evidence="1">Multi-pass membrane protein</topology>
    </subcellularLocation>
</comment>
<dbReference type="InterPro" id="IPR004709">
    <property type="entry name" value="NaH_exchanger"/>
</dbReference>
<dbReference type="EMBL" id="CATQJA010002637">
    <property type="protein sequence ID" value="CAJ0575293.1"/>
    <property type="molecule type" value="Genomic_DNA"/>
</dbReference>
<keyword evidence="7 11" id="KW-0472">Membrane</keyword>
<evidence type="ECO:0000256" key="3">
    <source>
        <dbReference type="ARBA" id="ARBA00022692"/>
    </source>
</evidence>
<evidence type="ECO:0000256" key="11">
    <source>
        <dbReference type="SAM" id="Phobius"/>
    </source>
</evidence>
<feature type="compositionally biased region" description="Polar residues" evidence="10">
    <location>
        <begin position="552"/>
        <end position="562"/>
    </location>
</feature>
<accession>A0AA36CTZ7</accession>
<dbReference type="Gene3D" id="6.10.140.1330">
    <property type="match status" value="1"/>
</dbReference>
<dbReference type="GO" id="GO:0005886">
    <property type="term" value="C:plasma membrane"/>
    <property type="evidence" value="ECO:0007669"/>
    <property type="project" value="TreeGrafter"/>
</dbReference>
<comment type="similarity">
    <text evidence="9">Belongs to the monovalent cation:proton antiporter 1 (CPA1) transporter (TC 2.A.36) family.</text>
</comment>
<evidence type="ECO:0000313" key="13">
    <source>
        <dbReference type="EMBL" id="CAJ0575293.1"/>
    </source>
</evidence>
<keyword evidence="2 9" id="KW-0813">Transport</keyword>
<dbReference type="InterPro" id="IPR006153">
    <property type="entry name" value="Cation/H_exchanger_TM"/>
</dbReference>
<name>A0AA36CTZ7_9BILA</name>
<dbReference type="InterPro" id="IPR018422">
    <property type="entry name" value="Cation/H_exchanger_CPA1"/>
</dbReference>
<dbReference type="GO" id="GO:0051453">
    <property type="term" value="P:regulation of intracellular pH"/>
    <property type="evidence" value="ECO:0007669"/>
    <property type="project" value="TreeGrafter"/>
</dbReference>
<keyword evidence="8 9" id="KW-0739">Sodium transport</keyword>
<feature type="domain" description="Cation/H+ exchanger transmembrane" evidence="12">
    <location>
        <begin position="28"/>
        <end position="370"/>
    </location>
</feature>
<feature type="transmembrane region" description="Helical" evidence="11">
    <location>
        <begin position="283"/>
        <end position="303"/>
    </location>
</feature>
<keyword evidence="6 9" id="KW-0406">Ion transport</keyword>
<feature type="transmembrane region" description="Helical" evidence="11">
    <location>
        <begin position="315"/>
        <end position="334"/>
    </location>
</feature>
<feature type="region of interest" description="Disordered" evidence="10">
    <location>
        <begin position="552"/>
        <end position="574"/>
    </location>
</feature>
<feature type="transmembrane region" description="Helical" evidence="11">
    <location>
        <begin position="346"/>
        <end position="365"/>
    </location>
</feature>
<keyword evidence="14" id="KW-1185">Reference proteome</keyword>
<sequence>MENEVRRWLTDSIGPYTQAAVYSLFDAVVKLGEPTRFFFAGIQPDAKREFVVLGSFFFVVLMSVVLLIVLSCLSLYALSLWNWFTVSFSLLDILLFSSLISAVDPVAVIAIFEEINVNAFLFVNVFGEALFNDGVTVVLYNLFNSFQALGAENLITRDYLAGGLSFFVVAIGGIIVGVVFAFLASFVTKYSEELRAMATVFVFVVPYVSYLTAEWWAVSSIIAIAVCGMVMKQYVKGNLSQAANSSVKYFTKVLAQSSETVIFVFLGLSLLSSAFYWDTWFVVATLVFCLIYRTIGVVVQCAFLNRFRAKKFTAVDQFILSYGGLRGAIAYGLAVSMPEIKAKDMFVTTTIAVIYFTVFLQGSTVRPLVKLFKIKIEEHRMPTMAESVYNKYLDYMMSGVEDIIGRKGHYTINENYERFNAKVLKPLLMRNQKKSDFDATKILRAYAKITLEEAMTMSQAKPTAKVYPDKRIEHLKRQDASMPRLAVPSFKFEPTPQQKISQANMDQLYSMFSDLLDHKLRELQVVSRSSSVHGDHDEIEDDYMKQIAHSNQHMQISRSLSQPDDGRVRSEGSRANLSQMANLSTDLEAQISRRRSTGNVFDLARKD</sequence>
<protein>
    <recommendedName>
        <fullName evidence="9">Sodium/hydrogen exchanger</fullName>
    </recommendedName>
</protein>
<reference evidence="13" key="1">
    <citation type="submission" date="2023-06" db="EMBL/GenBank/DDBJ databases">
        <authorList>
            <person name="Delattre M."/>
        </authorList>
    </citation>
    <scope>NUCLEOTIDE SEQUENCE</scope>
    <source>
        <strain evidence="13">AF72</strain>
    </source>
</reference>
<evidence type="ECO:0000256" key="4">
    <source>
        <dbReference type="ARBA" id="ARBA00022989"/>
    </source>
</evidence>
<evidence type="ECO:0000256" key="5">
    <source>
        <dbReference type="ARBA" id="ARBA00023053"/>
    </source>
</evidence>
<feature type="transmembrane region" description="Helical" evidence="11">
    <location>
        <begin position="90"/>
        <end position="112"/>
    </location>
</feature>
<feature type="transmembrane region" description="Helical" evidence="11">
    <location>
        <begin position="119"/>
        <end position="143"/>
    </location>
</feature>
<dbReference type="GO" id="GO:0098719">
    <property type="term" value="P:sodium ion import across plasma membrane"/>
    <property type="evidence" value="ECO:0007669"/>
    <property type="project" value="TreeGrafter"/>
</dbReference>
<dbReference type="NCBIfam" id="TIGR00840">
    <property type="entry name" value="b_cpa1"/>
    <property type="match status" value="1"/>
</dbReference>
<evidence type="ECO:0000256" key="8">
    <source>
        <dbReference type="ARBA" id="ARBA00023201"/>
    </source>
</evidence>
<feature type="non-terminal residue" evidence="13">
    <location>
        <position position="607"/>
    </location>
</feature>
<keyword evidence="5" id="KW-0915">Sodium</keyword>
<dbReference type="GO" id="GO:0015385">
    <property type="term" value="F:sodium:proton antiporter activity"/>
    <property type="evidence" value="ECO:0007669"/>
    <property type="project" value="InterPro"/>
</dbReference>
<keyword evidence="4 11" id="KW-1133">Transmembrane helix</keyword>
<evidence type="ECO:0000256" key="9">
    <source>
        <dbReference type="RuleBase" id="RU003722"/>
    </source>
</evidence>
<evidence type="ECO:0000313" key="14">
    <source>
        <dbReference type="Proteomes" id="UP001177023"/>
    </source>
</evidence>
<gene>
    <name evidence="13" type="ORF">MSPICULIGERA_LOCUS13605</name>
</gene>
<dbReference type="Proteomes" id="UP001177023">
    <property type="component" value="Unassembled WGS sequence"/>
</dbReference>
<organism evidence="13 14">
    <name type="scientific">Mesorhabditis spiculigera</name>
    <dbReference type="NCBI Taxonomy" id="96644"/>
    <lineage>
        <taxon>Eukaryota</taxon>
        <taxon>Metazoa</taxon>
        <taxon>Ecdysozoa</taxon>
        <taxon>Nematoda</taxon>
        <taxon>Chromadorea</taxon>
        <taxon>Rhabditida</taxon>
        <taxon>Rhabditina</taxon>
        <taxon>Rhabditomorpha</taxon>
        <taxon>Rhabditoidea</taxon>
        <taxon>Rhabditidae</taxon>
        <taxon>Mesorhabditinae</taxon>
        <taxon>Mesorhabditis</taxon>
    </lineage>
</organism>
<evidence type="ECO:0000256" key="7">
    <source>
        <dbReference type="ARBA" id="ARBA00023136"/>
    </source>
</evidence>
<evidence type="ECO:0000256" key="10">
    <source>
        <dbReference type="SAM" id="MobiDB-lite"/>
    </source>
</evidence>
<comment type="caution">
    <text evidence="13">The sequence shown here is derived from an EMBL/GenBank/DDBJ whole genome shotgun (WGS) entry which is preliminary data.</text>
</comment>
<feature type="transmembrane region" description="Helical" evidence="11">
    <location>
        <begin position="50"/>
        <end position="78"/>
    </location>
</feature>
<evidence type="ECO:0000256" key="2">
    <source>
        <dbReference type="ARBA" id="ARBA00022448"/>
    </source>
</evidence>
<dbReference type="PANTHER" id="PTHR10110">
    <property type="entry name" value="SODIUM/HYDROGEN EXCHANGER"/>
    <property type="match status" value="1"/>
</dbReference>
<keyword evidence="9" id="KW-0050">Antiport</keyword>
<evidence type="ECO:0000256" key="1">
    <source>
        <dbReference type="ARBA" id="ARBA00004141"/>
    </source>
</evidence>
<evidence type="ECO:0000259" key="12">
    <source>
        <dbReference type="Pfam" id="PF00999"/>
    </source>
</evidence>
<dbReference type="AlphaFoldDB" id="A0AA36CTZ7"/>
<dbReference type="GO" id="GO:0015386">
    <property type="term" value="F:potassium:proton antiporter activity"/>
    <property type="evidence" value="ECO:0007669"/>
    <property type="project" value="TreeGrafter"/>
</dbReference>
<feature type="transmembrane region" description="Helical" evidence="11">
    <location>
        <begin position="163"/>
        <end position="187"/>
    </location>
</feature>
<dbReference type="PANTHER" id="PTHR10110:SF98">
    <property type="entry name" value="SODIUM_HYDROGEN EXCHANGER"/>
    <property type="match status" value="1"/>
</dbReference>